<dbReference type="Proteomes" id="UP001234581">
    <property type="component" value="Unassembled WGS sequence"/>
</dbReference>
<gene>
    <name evidence="1" type="ORF">O0I10_006627</name>
</gene>
<evidence type="ECO:0000313" key="2">
    <source>
        <dbReference type="Proteomes" id="UP001234581"/>
    </source>
</evidence>
<sequence length="124" mass="14078">MQGKTNSIYTLRTTNFWHCQQCTSSTGEQVVNGDTFSYNKHVRDLPITQASIPIQHSADDDCVIQSDHWKQHTYMAKSLIATPKVHLLEWRLCECSIVHIVFDYCTALLVSSCFKVYAFTAMAG</sequence>
<reference evidence="1 2" key="1">
    <citation type="submission" date="2023-03" db="EMBL/GenBank/DDBJ databases">
        <title>Genome sequence of Lichtheimia ornata CBS 291.66.</title>
        <authorList>
            <person name="Mohabir J.T."/>
            <person name="Shea T.P."/>
            <person name="Kurbessoian T."/>
            <person name="Berby B."/>
            <person name="Fontaine J."/>
            <person name="Livny J."/>
            <person name="Gnirke A."/>
            <person name="Stajich J.E."/>
            <person name="Cuomo C.A."/>
        </authorList>
    </citation>
    <scope>NUCLEOTIDE SEQUENCE [LARGE SCALE GENOMIC DNA]</scope>
    <source>
        <strain evidence="1">CBS 291.66</strain>
    </source>
</reference>
<dbReference type="AlphaFoldDB" id="A0AAD7XYE6"/>
<organism evidence="1 2">
    <name type="scientific">Lichtheimia ornata</name>
    <dbReference type="NCBI Taxonomy" id="688661"/>
    <lineage>
        <taxon>Eukaryota</taxon>
        <taxon>Fungi</taxon>
        <taxon>Fungi incertae sedis</taxon>
        <taxon>Mucoromycota</taxon>
        <taxon>Mucoromycotina</taxon>
        <taxon>Mucoromycetes</taxon>
        <taxon>Mucorales</taxon>
        <taxon>Lichtheimiaceae</taxon>
        <taxon>Lichtheimia</taxon>
    </lineage>
</organism>
<evidence type="ECO:0000313" key="1">
    <source>
        <dbReference type="EMBL" id="KAJ8657563.1"/>
    </source>
</evidence>
<protein>
    <submittedName>
        <fullName evidence="1">Uncharacterized protein</fullName>
    </submittedName>
</protein>
<dbReference type="GeneID" id="83214038"/>
<comment type="caution">
    <text evidence="1">The sequence shown here is derived from an EMBL/GenBank/DDBJ whole genome shotgun (WGS) entry which is preliminary data.</text>
</comment>
<keyword evidence="2" id="KW-1185">Reference proteome</keyword>
<accession>A0AAD7XYE6</accession>
<dbReference type="EMBL" id="JARTCD010000030">
    <property type="protein sequence ID" value="KAJ8657563.1"/>
    <property type="molecule type" value="Genomic_DNA"/>
</dbReference>
<dbReference type="RefSeq" id="XP_058342476.1">
    <property type="nucleotide sequence ID" value="XM_058486654.1"/>
</dbReference>
<name>A0AAD7XYE6_9FUNG</name>
<proteinExistence type="predicted"/>